<evidence type="ECO:0000313" key="4">
    <source>
        <dbReference type="Proteomes" id="UP000540014"/>
    </source>
</evidence>
<dbReference type="Proteomes" id="UP000255523">
    <property type="component" value="Unassembled WGS sequence"/>
</dbReference>
<dbReference type="AlphaFoldDB" id="A0A380LMA8"/>
<gene>
    <name evidence="1" type="ORF">HF861_01415</name>
    <name evidence="2" type="ORF">NCTC11087_01300</name>
</gene>
<reference evidence="1 4" key="2">
    <citation type="submission" date="2020-04" db="EMBL/GenBank/DDBJ databases">
        <authorList>
            <person name="Hitch T.C.A."/>
            <person name="Wylensek D."/>
            <person name="Clavel T."/>
        </authorList>
    </citation>
    <scope>NUCLEOTIDE SEQUENCE [LARGE SCALE GENOMIC DNA]</scope>
    <source>
        <strain evidence="1 4">BSM-383-APC-22F</strain>
    </source>
</reference>
<keyword evidence="3" id="KW-1185">Reference proteome</keyword>
<proteinExistence type="predicted"/>
<sequence>MSKSIPSSGAGAIRVMLKNKKGLHFEQQSKKANEERTSYLYDIFYENVTGTLNMSVVDGDIRIAALNLSMGKVITLENDQNLKKFCRYILEQDGQC</sequence>
<accession>A0A380LMA8</accession>
<organism evidence="2 3">
    <name type="scientific">Faecalicoccus pleomorphus</name>
    <dbReference type="NCBI Taxonomy" id="1323"/>
    <lineage>
        <taxon>Bacteria</taxon>
        <taxon>Bacillati</taxon>
        <taxon>Bacillota</taxon>
        <taxon>Erysipelotrichia</taxon>
        <taxon>Erysipelotrichales</taxon>
        <taxon>Erysipelotrichaceae</taxon>
        <taxon>Faecalicoccus</taxon>
    </lineage>
</organism>
<reference evidence="2 3" key="1">
    <citation type="submission" date="2018-06" db="EMBL/GenBank/DDBJ databases">
        <authorList>
            <consortium name="Pathogen Informatics"/>
            <person name="Doyle S."/>
        </authorList>
    </citation>
    <scope>NUCLEOTIDE SEQUENCE [LARGE SCALE GENOMIC DNA]</scope>
    <source>
        <strain evidence="2 3">NCTC11087</strain>
    </source>
</reference>
<dbReference type="GeneID" id="77462260"/>
<evidence type="ECO:0000313" key="1">
    <source>
        <dbReference type="EMBL" id="NME43547.1"/>
    </source>
</evidence>
<evidence type="ECO:0000313" key="2">
    <source>
        <dbReference type="EMBL" id="SUO04387.1"/>
    </source>
</evidence>
<name>A0A380LMA8_9FIRM</name>
<evidence type="ECO:0000313" key="3">
    <source>
        <dbReference type="Proteomes" id="UP000255523"/>
    </source>
</evidence>
<protein>
    <submittedName>
        <fullName evidence="2">Uncharacterized protein</fullName>
    </submittedName>
</protein>
<dbReference type="Proteomes" id="UP000540014">
    <property type="component" value="Unassembled WGS sequence"/>
</dbReference>
<dbReference type="OrthoDB" id="1769084at2"/>
<dbReference type="EMBL" id="JABAFR010000002">
    <property type="protein sequence ID" value="NME43547.1"/>
    <property type="molecule type" value="Genomic_DNA"/>
</dbReference>
<dbReference type="EMBL" id="UHFX01000003">
    <property type="protein sequence ID" value="SUO04387.1"/>
    <property type="molecule type" value="Genomic_DNA"/>
</dbReference>
<dbReference type="RefSeq" id="WP_022789436.1">
    <property type="nucleotide sequence ID" value="NZ_CAMNNH010000042.1"/>
</dbReference>